<gene>
    <name evidence="4" type="ORF">SPTER_34990</name>
</gene>
<dbReference type="OrthoDB" id="1629141at2"/>
<dbReference type="KEGG" id="sted:SPTER_34990"/>
<name>A0A517DXK0_9FIRM</name>
<dbReference type="GO" id="GO:0005829">
    <property type="term" value="C:cytosol"/>
    <property type="evidence" value="ECO:0007669"/>
    <property type="project" value="TreeGrafter"/>
</dbReference>
<dbReference type="InterPro" id="IPR005632">
    <property type="entry name" value="Chaperone_Skp"/>
</dbReference>
<evidence type="ECO:0000313" key="4">
    <source>
        <dbReference type="EMBL" id="QDR82078.1"/>
    </source>
</evidence>
<evidence type="ECO:0000313" key="5">
    <source>
        <dbReference type="Proteomes" id="UP000320776"/>
    </source>
</evidence>
<feature type="signal peptide" evidence="3">
    <location>
        <begin position="1"/>
        <end position="22"/>
    </location>
</feature>
<dbReference type="PANTHER" id="PTHR35089">
    <property type="entry name" value="CHAPERONE PROTEIN SKP"/>
    <property type="match status" value="1"/>
</dbReference>
<dbReference type="Gene3D" id="3.30.910.20">
    <property type="entry name" value="Skp domain"/>
    <property type="match status" value="1"/>
</dbReference>
<dbReference type="EMBL" id="CP036259">
    <property type="protein sequence ID" value="QDR82078.1"/>
    <property type="molecule type" value="Genomic_DNA"/>
</dbReference>
<accession>A0A517DXK0</accession>
<comment type="similarity">
    <text evidence="1">Belongs to the Skp family.</text>
</comment>
<evidence type="ECO:0000256" key="3">
    <source>
        <dbReference type="SAM" id="SignalP"/>
    </source>
</evidence>
<evidence type="ECO:0000256" key="2">
    <source>
        <dbReference type="ARBA" id="ARBA00022729"/>
    </source>
</evidence>
<organism evidence="4 5">
    <name type="scientific">Sporomusa termitida</name>
    <dbReference type="NCBI Taxonomy" id="2377"/>
    <lineage>
        <taxon>Bacteria</taxon>
        <taxon>Bacillati</taxon>
        <taxon>Bacillota</taxon>
        <taxon>Negativicutes</taxon>
        <taxon>Selenomonadales</taxon>
        <taxon>Sporomusaceae</taxon>
        <taxon>Sporomusa</taxon>
    </lineage>
</organism>
<dbReference type="AlphaFoldDB" id="A0A517DXK0"/>
<dbReference type="Proteomes" id="UP000320776">
    <property type="component" value="Chromosome"/>
</dbReference>
<keyword evidence="2 3" id="KW-0732">Signal</keyword>
<dbReference type="GO" id="GO:0051082">
    <property type="term" value="F:unfolded protein binding"/>
    <property type="evidence" value="ECO:0007669"/>
    <property type="project" value="InterPro"/>
</dbReference>
<dbReference type="GO" id="GO:0050821">
    <property type="term" value="P:protein stabilization"/>
    <property type="evidence" value="ECO:0007669"/>
    <property type="project" value="TreeGrafter"/>
</dbReference>
<feature type="chain" id="PRO_5039555118" evidence="3">
    <location>
        <begin position="23"/>
        <end position="140"/>
    </location>
</feature>
<dbReference type="InterPro" id="IPR024930">
    <property type="entry name" value="Skp_dom_sf"/>
</dbReference>
<sequence length="140" mass="15449">MNKQMRMALVLVLVFVAALALAGCNSSNQTVGVLDVNKVMSDSPKVKELQEQLNVKGKELSDQLEKDKASLSAEEFQKRQETAYSDFLKVKQDLETQIDNSIKQAIEQVSTEQKLGVVLYKNSVAQGGTDVTDAVIQKMQ</sequence>
<protein>
    <submittedName>
        <fullName evidence="4">Outer membrane protein (OmpH-like)</fullName>
    </submittedName>
</protein>
<keyword evidence="5" id="KW-1185">Reference proteome</keyword>
<dbReference type="SMART" id="SM00935">
    <property type="entry name" value="OmpH"/>
    <property type="match status" value="1"/>
</dbReference>
<dbReference type="RefSeq" id="WP_144351499.1">
    <property type="nucleotide sequence ID" value="NZ_CP036259.1"/>
</dbReference>
<dbReference type="PROSITE" id="PS51257">
    <property type="entry name" value="PROKAR_LIPOPROTEIN"/>
    <property type="match status" value="1"/>
</dbReference>
<evidence type="ECO:0000256" key="1">
    <source>
        <dbReference type="ARBA" id="ARBA00009091"/>
    </source>
</evidence>
<dbReference type="PANTHER" id="PTHR35089:SF1">
    <property type="entry name" value="CHAPERONE PROTEIN SKP"/>
    <property type="match status" value="1"/>
</dbReference>
<reference evidence="4 5" key="1">
    <citation type="submission" date="2019-02" db="EMBL/GenBank/DDBJ databases">
        <title>Closed genome of Sporomusa termitida DSM 4440.</title>
        <authorList>
            <person name="Poehlein A."/>
            <person name="Daniel R."/>
        </authorList>
    </citation>
    <scope>NUCLEOTIDE SEQUENCE [LARGE SCALE GENOMIC DNA]</scope>
    <source>
        <strain evidence="4 5">DSM 4440</strain>
    </source>
</reference>
<dbReference type="SUPFAM" id="SSF111384">
    <property type="entry name" value="OmpH-like"/>
    <property type="match status" value="1"/>
</dbReference>
<proteinExistence type="inferred from homology"/>